<comment type="function">
    <text evidence="12">Catalyzes the decomposition of L-selenocysteine to L-alanine and elemental selenium.</text>
</comment>
<dbReference type="Pfam" id="PF00266">
    <property type="entry name" value="Aminotran_5"/>
    <property type="match status" value="1"/>
</dbReference>
<keyword evidence="17" id="KW-1185">Reference proteome</keyword>
<evidence type="ECO:0000256" key="1">
    <source>
        <dbReference type="ARBA" id="ARBA00001933"/>
    </source>
</evidence>
<dbReference type="GeneTree" id="ENSGT00940000157773"/>
<comment type="cofactor">
    <cofactor evidence="1">
        <name>pyridoxal 5'-phosphate</name>
        <dbReference type="ChEBI" id="CHEBI:597326"/>
    </cofactor>
</comment>
<dbReference type="AlphaFoldDB" id="F6UUA2"/>
<comment type="subunit">
    <text evidence="4">Homodimer.</text>
</comment>
<evidence type="ECO:0000256" key="11">
    <source>
        <dbReference type="ARBA" id="ARBA00023239"/>
    </source>
</evidence>
<dbReference type="InParanoid" id="F6UUA2"/>
<keyword evidence="10" id="KW-0411">Iron-sulfur</keyword>
<evidence type="ECO:0000256" key="6">
    <source>
        <dbReference type="ARBA" id="ARBA00022679"/>
    </source>
</evidence>
<dbReference type="PANTHER" id="PTHR11601">
    <property type="entry name" value="CYSTEINE DESULFURYLASE FAMILY MEMBER"/>
    <property type="match status" value="1"/>
</dbReference>
<dbReference type="Gene3D" id="1.10.260.50">
    <property type="match status" value="1"/>
</dbReference>
<feature type="domain" description="Aminotransferase class V" evidence="15">
    <location>
        <begin position="11"/>
        <end position="384"/>
    </location>
</feature>
<dbReference type="InterPro" id="IPR000192">
    <property type="entry name" value="Aminotrans_V_dom"/>
</dbReference>
<evidence type="ECO:0000256" key="7">
    <source>
        <dbReference type="ARBA" id="ARBA00022723"/>
    </source>
</evidence>
<dbReference type="EC" id="4.4.1.16" evidence="13"/>
<reference evidence="16" key="3">
    <citation type="submission" date="2025-08" db="UniProtKB">
        <authorList>
            <consortium name="Ensembl"/>
        </authorList>
    </citation>
    <scope>IDENTIFICATION</scope>
</reference>
<keyword evidence="6" id="KW-0808">Transferase</keyword>
<proteinExistence type="inferred from homology"/>
<name>F6UUA2_CIOIN</name>
<dbReference type="Gene3D" id="3.40.640.10">
    <property type="entry name" value="Type I PLP-dependent aspartate aminotransferase-like (Major domain)"/>
    <property type="match status" value="1"/>
</dbReference>
<keyword evidence="5" id="KW-0963">Cytoplasm</keyword>
<dbReference type="InterPro" id="IPR015422">
    <property type="entry name" value="PyrdxlP-dep_Trfase_small"/>
</dbReference>
<dbReference type="Ensembl" id="ENSCINT00000023484.2">
    <property type="protein sequence ID" value="ENSCINP00000023238.2"/>
    <property type="gene ID" value="ENSCING00000012458.2"/>
</dbReference>
<reference evidence="17" key="1">
    <citation type="journal article" date="2002" name="Science">
        <title>The draft genome of Ciona intestinalis: insights into chordate and vertebrate origins.</title>
        <authorList>
            <person name="Dehal P."/>
            <person name="Satou Y."/>
            <person name="Campbell R.K."/>
            <person name="Chapman J."/>
            <person name="Degnan B."/>
            <person name="De Tomaso A."/>
            <person name="Davidson B."/>
            <person name="Di Gregorio A."/>
            <person name="Gelpke M."/>
            <person name="Goodstein D.M."/>
            <person name="Harafuji N."/>
            <person name="Hastings K.E."/>
            <person name="Ho I."/>
            <person name="Hotta K."/>
            <person name="Huang W."/>
            <person name="Kawashima T."/>
            <person name="Lemaire P."/>
            <person name="Martinez D."/>
            <person name="Meinertzhagen I.A."/>
            <person name="Necula S."/>
            <person name="Nonaka M."/>
            <person name="Putnam N."/>
            <person name="Rash S."/>
            <person name="Saiga H."/>
            <person name="Satake M."/>
            <person name="Terry A."/>
            <person name="Yamada L."/>
            <person name="Wang H.G."/>
            <person name="Awazu S."/>
            <person name="Azumi K."/>
            <person name="Boore J."/>
            <person name="Branno M."/>
            <person name="Chin-Bow S."/>
            <person name="DeSantis R."/>
            <person name="Doyle S."/>
            <person name="Francino P."/>
            <person name="Keys D.N."/>
            <person name="Haga S."/>
            <person name="Hayashi H."/>
            <person name="Hino K."/>
            <person name="Imai K.S."/>
            <person name="Inaba K."/>
            <person name="Kano S."/>
            <person name="Kobayashi K."/>
            <person name="Kobayashi M."/>
            <person name="Lee B.I."/>
            <person name="Makabe K.W."/>
            <person name="Manohar C."/>
            <person name="Matassi G."/>
            <person name="Medina M."/>
            <person name="Mochizuki Y."/>
            <person name="Mount S."/>
            <person name="Morishita T."/>
            <person name="Miura S."/>
            <person name="Nakayama A."/>
            <person name="Nishizaka S."/>
            <person name="Nomoto H."/>
            <person name="Ohta F."/>
            <person name="Oishi K."/>
            <person name="Rigoutsos I."/>
            <person name="Sano M."/>
            <person name="Sasaki A."/>
            <person name="Sasakura Y."/>
            <person name="Shoguchi E."/>
            <person name="Shin-i T."/>
            <person name="Spagnuolo A."/>
            <person name="Stainier D."/>
            <person name="Suzuki M.M."/>
            <person name="Tassy O."/>
            <person name="Takatori N."/>
            <person name="Tokuoka M."/>
            <person name="Yagi K."/>
            <person name="Yoshizaki F."/>
            <person name="Wada S."/>
            <person name="Zhang C."/>
            <person name="Hyatt P.D."/>
            <person name="Larimer F."/>
            <person name="Detter C."/>
            <person name="Doggett N."/>
            <person name="Glavina T."/>
            <person name="Hawkins T."/>
            <person name="Richardson P."/>
            <person name="Lucas S."/>
            <person name="Kohara Y."/>
            <person name="Levine M."/>
            <person name="Satoh N."/>
            <person name="Rokhsar D.S."/>
        </authorList>
    </citation>
    <scope>NUCLEOTIDE SEQUENCE [LARGE SCALE GENOMIC DNA]</scope>
</reference>
<accession>F6UUA2</accession>
<comment type="similarity">
    <text evidence="3">Belongs to the class-V pyridoxal-phosphate-dependent aminotransferase family.</text>
</comment>
<dbReference type="InterPro" id="IPR016454">
    <property type="entry name" value="Cysteine_dSase"/>
</dbReference>
<dbReference type="FunFam" id="3.90.1150.10:FF:000065">
    <property type="entry name" value="Selenocysteine lyase"/>
    <property type="match status" value="1"/>
</dbReference>
<dbReference type="HOGENOM" id="CLU_003433_0_0_1"/>
<keyword evidence="7" id="KW-0479">Metal-binding</keyword>
<dbReference type="InterPro" id="IPR015421">
    <property type="entry name" value="PyrdxlP-dep_Trfase_major"/>
</dbReference>
<evidence type="ECO:0000256" key="8">
    <source>
        <dbReference type="ARBA" id="ARBA00022898"/>
    </source>
</evidence>
<evidence type="ECO:0000256" key="10">
    <source>
        <dbReference type="ARBA" id="ARBA00023014"/>
    </source>
</evidence>
<keyword evidence="8" id="KW-0663">Pyridoxal phosphate</keyword>
<comment type="subcellular location">
    <subcellularLocation>
        <location evidence="2">Cytoplasm</location>
        <location evidence="2">Cytosol</location>
    </subcellularLocation>
</comment>
<evidence type="ECO:0000256" key="2">
    <source>
        <dbReference type="ARBA" id="ARBA00004514"/>
    </source>
</evidence>
<dbReference type="GO" id="GO:0046872">
    <property type="term" value="F:metal ion binding"/>
    <property type="evidence" value="ECO:0007669"/>
    <property type="project" value="UniProtKB-KW"/>
</dbReference>
<dbReference type="OMA" id="IIYGQSE"/>
<evidence type="ECO:0000256" key="13">
    <source>
        <dbReference type="ARBA" id="ARBA00039054"/>
    </source>
</evidence>
<evidence type="ECO:0000256" key="4">
    <source>
        <dbReference type="ARBA" id="ARBA00011738"/>
    </source>
</evidence>
<dbReference type="Proteomes" id="UP000008144">
    <property type="component" value="Chromosome 1"/>
</dbReference>
<keyword evidence="9" id="KW-0408">Iron</keyword>
<evidence type="ECO:0000256" key="3">
    <source>
        <dbReference type="ARBA" id="ARBA00009236"/>
    </source>
</evidence>
<evidence type="ECO:0000313" key="16">
    <source>
        <dbReference type="Ensembl" id="ENSCINP00000023238.2"/>
    </source>
</evidence>
<evidence type="ECO:0000256" key="14">
    <source>
        <dbReference type="ARBA" id="ARBA00040554"/>
    </source>
</evidence>
<evidence type="ECO:0000256" key="9">
    <source>
        <dbReference type="ARBA" id="ARBA00023004"/>
    </source>
</evidence>
<dbReference type="FunCoup" id="F6UUA2">
    <property type="interactions" value="49"/>
</dbReference>
<organism evidence="16 17">
    <name type="scientific">Ciona intestinalis</name>
    <name type="common">Transparent sea squirt</name>
    <name type="synonym">Ascidia intestinalis</name>
    <dbReference type="NCBI Taxonomy" id="7719"/>
    <lineage>
        <taxon>Eukaryota</taxon>
        <taxon>Metazoa</taxon>
        <taxon>Chordata</taxon>
        <taxon>Tunicata</taxon>
        <taxon>Ascidiacea</taxon>
        <taxon>Phlebobranchia</taxon>
        <taxon>Cionidae</taxon>
        <taxon>Ciona</taxon>
    </lineage>
</organism>
<keyword evidence="11" id="KW-0456">Lyase</keyword>
<dbReference type="GO" id="GO:0005829">
    <property type="term" value="C:cytosol"/>
    <property type="evidence" value="ECO:0007669"/>
    <property type="project" value="UniProtKB-SubCell"/>
</dbReference>
<dbReference type="PANTHER" id="PTHR11601:SF62">
    <property type="entry name" value="SELENOCYSTEINE LYASE"/>
    <property type="match status" value="1"/>
</dbReference>
<dbReference type="GO" id="GO:0051536">
    <property type="term" value="F:iron-sulfur cluster binding"/>
    <property type="evidence" value="ECO:0007669"/>
    <property type="project" value="UniProtKB-KW"/>
</dbReference>
<dbReference type="EMBL" id="EAAA01000395">
    <property type="status" value="NOT_ANNOTATED_CDS"/>
    <property type="molecule type" value="Genomic_DNA"/>
</dbReference>
<dbReference type="STRING" id="7719.ENSCINP00000023238"/>
<dbReference type="FunFam" id="3.40.640.10:FF:000084">
    <property type="entry name" value="IscS-like cysteine desulfurase"/>
    <property type="match status" value="1"/>
</dbReference>
<reference evidence="16" key="2">
    <citation type="journal article" date="2008" name="Genome Biol.">
        <title>Improved genome assembly and evidence-based global gene model set for the chordate Ciona intestinalis: new insight into intron and operon populations.</title>
        <authorList>
            <person name="Satou Y."/>
            <person name="Mineta K."/>
            <person name="Ogasawara M."/>
            <person name="Sasakura Y."/>
            <person name="Shoguchi E."/>
            <person name="Ueno K."/>
            <person name="Yamada L."/>
            <person name="Matsumoto J."/>
            <person name="Wasserscheid J."/>
            <person name="Dewar K."/>
            <person name="Wiley G.B."/>
            <person name="Macmil S.L."/>
            <person name="Roe B.A."/>
            <person name="Zeller R.W."/>
            <person name="Hastings K.E."/>
            <person name="Lemaire P."/>
            <person name="Lindquist E."/>
            <person name="Endo T."/>
            <person name="Hotta K."/>
            <person name="Inaba K."/>
        </authorList>
    </citation>
    <scope>NUCLEOTIDE SEQUENCE [LARGE SCALE GENOMIC DNA]</scope>
    <source>
        <strain evidence="16">wild type</strain>
    </source>
</reference>
<sequence>FQLLLNINVMVYLDYNATAPLADEVVEVITKSLTEGWGNPSSDHGPGRHAKQLISEARSNIADCIGCFASNIIFTSGGSEANNWVIQSVLSCHNGGEPHHKPHIVTSSVEHDSVLVPLIVLQQRGLIELTKVSVNHSSGEISCDDVIKEIKPNTVLVTVMMANNETGTIMPIKDIVRDIRTLEEKNNRKILIHTDAAQAIGKIGVNVGKLGVDFLTTVGHKFYGPRIGALYVKDVNALTPLIYGGGQEWGLRAGTENTPMITGLGEAAKLVKDNLNFYADNMKLTRDYLEERLKKEFGSRITFNCKSNNRLPNTCNFSFVGQGFEGYKVVKMAKSFTCSTGSACHASECLPSKVLLNFHIERNVAANALRLSTGRTTTIEDIDCVINELKSIYIYTRYTKRLNRSLYKYPLPGL</sequence>
<dbReference type="GO" id="GO:0016782">
    <property type="term" value="F:transferase activity, transferring sulphur-containing groups"/>
    <property type="evidence" value="ECO:0007669"/>
    <property type="project" value="UniProtKB-ARBA"/>
</dbReference>
<dbReference type="InterPro" id="IPR015424">
    <property type="entry name" value="PyrdxlP-dep_Trfase"/>
</dbReference>
<evidence type="ECO:0000313" key="17">
    <source>
        <dbReference type="Proteomes" id="UP000008144"/>
    </source>
</evidence>
<reference evidence="16" key="4">
    <citation type="submission" date="2025-09" db="UniProtKB">
        <authorList>
            <consortium name="Ensembl"/>
        </authorList>
    </citation>
    <scope>IDENTIFICATION</scope>
</reference>
<dbReference type="Gene3D" id="3.90.1150.10">
    <property type="entry name" value="Aspartate Aminotransferase, domain 1"/>
    <property type="match status" value="1"/>
</dbReference>
<dbReference type="SUPFAM" id="SSF53383">
    <property type="entry name" value="PLP-dependent transferases"/>
    <property type="match status" value="1"/>
</dbReference>
<evidence type="ECO:0000259" key="15">
    <source>
        <dbReference type="Pfam" id="PF00266"/>
    </source>
</evidence>
<dbReference type="PIRSF" id="PIRSF005572">
    <property type="entry name" value="NifS"/>
    <property type="match status" value="1"/>
</dbReference>
<evidence type="ECO:0000256" key="12">
    <source>
        <dbReference type="ARBA" id="ARBA00037407"/>
    </source>
</evidence>
<protein>
    <recommendedName>
        <fullName evidence="14">Selenocysteine lyase</fullName>
        <ecNumber evidence="13">4.4.1.16</ecNumber>
    </recommendedName>
</protein>
<evidence type="ECO:0000256" key="5">
    <source>
        <dbReference type="ARBA" id="ARBA00022490"/>
    </source>
</evidence>
<dbReference type="GO" id="GO:0009000">
    <property type="term" value="F:selenocysteine lyase activity"/>
    <property type="evidence" value="ECO:0007669"/>
    <property type="project" value="UniProtKB-EC"/>
</dbReference>